<dbReference type="InterPro" id="IPR050088">
    <property type="entry name" value="IspD/TarI_cytidylyltransf_bact"/>
</dbReference>
<organism evidence="4 5">
    <name type="scientific">Candidatus Faecivivens stercoravium</name>
    <dbReference type="NCBI Taxonomy" id="2840803"/>
    <lineage>
        <taxon>Bacteria</taxon>
        <taxon>Bacillati</taxon>
        <taxon>Bacillota</taxon>
        <taxon>Clostridia</taxon>
        <taxon>Eubacteriales</taxon>
        <taxon>Oscillospiraceae</taxon>
        <taxon>Oscillospiraceae incertae sedis</taxon>
        <taxon>Candidatus Faecivivens</taxon>
    </lineage>
</organism>
<dbReference type="GO" id="GO:0008299">
    <property type="term" value="P:isoprenoid biosynthetic process"/>
    <property type="evidence" value="ECO:0007669"/>
    <property type="project" value="UniProtKB-KW"/>
</dbReference>
<dbReference type="Pfam" id="PF01128">
    <property type="entry name" value="IspD"/>
    <property type="match status" value="1"/>
</dbReference>
<dbReference type="PANTHER" id="PTHR32125:SF4">
    <property type="entry name" value="2-C-METHYL-D-ERYTHRITOL 4-PHOSPHATE CYTIDYLYLTRANSFERASE, CHLOROPLASTIC"/>
    <property type="match status" value="1"/>
</dbReference>
<reference evidence="4" key="1">
    <citation type="submission" date="2020-10" db="EMBL/GenBank/DDBJ databases">
        <authorList>
            <person name="Gilroy R."/>
        </authorList>
    </citation>
    <scope>NUCLEOTIDE SEQUENCE</scope>
    <source>
        <strain evidence="4">CHK189-12415</strain>
    </source>
</reference>
<dbReference type="GO" id="GO:0050518">
    <property type="term" value="F:2-C-methyl-D-erythritol 4-phosphate cytidylyltransferase activity"/>
    <property type="evidence" value="ECO:0007669"/>
    <property type="project" value="TreeGrafter"/>
</dbReference>
<dbReference type="Gene3D" id="3.90.550.10">
    <property type="entry name" value="Spore Coat Polysaccharide Biosynthesis Protein SpsA, Chain A"/>
    <property type="match status" value="1"/>
</dbReference>
<evidence type="ECO:0000256" key="3">
    <source>
        <dbReference type="ARBA" id="ARBA00023229"/>
    </source>
</evidence>
<dbReference type="PANTHER" id="PTHR32125">
    <property type="entry name" value="2-C-METHYL-D-ERYTHRITOL 4-PHOSPHATE CYTIDYLYLTRANSFERASE, CHLOROPLASTIC"/>
    <property type="match status" value="1"/>
</dbReference>
<dbReference type="InterPro" id="IPR029044">
    <property type="entry name" value="Nucleotide-diphossugar_trans"/>
</dbReference>
<keyword evidence="3" id="KW-0414">Isoprene biosynthesis</keyword>
<protein>
    <submittedName>
        <fullName evidence="4">2-C-methyl-D-erythritol 4-phosphate cytidylyltransferase</fullName>
    </submittedName>
</protein>
<name>A0A9D1DXP0_9FIRM</name>
<dbReference type="EMBL" id="DVHA01000183">
    <property type="protein sequence ID" value="HIR61064.1"/>
    <property type="molecule type" value="Genomic_DNA"/>
</dbReference>
<evidence type="ECO:0000313" key="4">
    <source>
        <dbReference type="EMBL" id="HIR61064.1"/>
    </source>
</evidence>
<gene>
    <name evidence="4" type="ORF">IAB37_05775</name>
</gene>
<keyword evidence="2 4" id="KW-0548">Nucleotidyltransferase</keyword>
<evidence type="ECO:0000256" key="2">
    <source>
        <dbReference type="ARBA" id="ARBA00022695"/>
    </source>
</evidence>
<evidence type="ECO:0000256" key="1">
    <source>
        <dbReference type="ARBA" id="ARBA00022679"/>
    </source>
</evidence>
<sequence length="208" mass="22749">GVPVLVRSVQAFLWEGEAEEILVVCRREDWDAVDGLVGHLPKVRVVPAGGETRQQSVENALRYLYPLCDRIAIHDGARPLVRPEDIGKTVAAAKETGAAVLGVMAKDTIKVVEKGRVISTPDRSGLFVTQTPQVFDLARYREALSAAKEAGADLTDDGQLFERMGWPVAAVVGHYDNIKITTPEDLPAAEAMLALQPEWEMETEEEAF</sequence>
<accession>A0A9D1DXP0</accession>
<proteinExistence type="predicted"/>
<reference evidence="4" key="2">
    <citation type="journal article" date="2021" name="PeerJ">
        <title>Extensive microbial diversity within the chicken gut microbiome revealed by metagenomics and culture.</title>
        <authorList>
            <person name="Gilroy R."/>
            <person name="Ravi A."/>
            <person name="Getino M."/>
            <person name="Pursley I."/>
            <person name="Horton D.L."/>
            <person name="Alikhan N.F."/>
            <person name="Baker D."/>
            <person name="Gharbi K."/>
            <person name="Hall N."/>
            <person name="Watson M."/>
            <person name="Adriaenssens E.M."/>
            <person name="Foster-Nyarko E."/>
            <person name="Jarju S."/>
            <person name="Secka A."/>
            <person name="Antonio M."/>
            <person name="Oren A."/>
            <person name="Chaudhuri R.R."/>
            <person name="La Ragione R."/>
            <person name="Hildebrand F."/>
            <person name="Pallen M.J."/>
        </authorList>
    </citation>
    <scope>NUCLEOTIDE SEQUENCE</scope>
    <source>
        <strain evidence="4">CHK189-12415</strain>
    </source>
</reference>
<dbReference type="Proteomes" id="UP000824241">
    <property type="component" value="Unassembled WGS sequence"/>
</dbReference>
<dbReference type="SUPFAM" id="SSF53448">
    <property type="entry name" value="Nucleotide-diphospho-sugar transferases"/>
    <property type="match status" value="1"/>
</dbReference>
<comment type="caution">
    <text evidence="4">The sequence shown here is derived from an EMBL/GenBank/DDBJ whole genome shotgun (WGS) entry which is preliminary data.</text>
</comment>
<evidence type="ECO:0000313" key="5">
    <source>
        <dbReference type="Proteomes" id="UP000824241"/>
    </source>
</evidence>
<dbReference type="InterPro" id="IPR034683">
    <property type="entry name" value="IspD/TarI"/>
</dbReference>
<feature type="non-terminal residue" evidence="4">
    <location>
        <position position="1"/>
    </location>
</feature>
<dbReference type="CDD" id="cd02516">
    <property type="entry name" value="CDP-ME_synthetase"/>
    <property type="match status" value="1"/>
</dbReference>
<keyword evidence="1" id="KW-0808">Transferase</keyword>
<dbReference type="AlphaFoldDB" id="A0A9D1DXP0"/>